<feature type="transmembrane region" description="Helical" evidence="12">
    <location>
        <begin position="96"/>
        <end position="116"/>
    </location>
</feature>
<keyword evidence="9" id="KW-0594">Phospholipid biosynthesis</keyword>
<evidence type="ECO:0000256" key="5">
    <source>
        <dbReference type="ARBA" id="ARBA00022692"/>
    </source>
</evidence>
<accession>A0ABS8XSN7</accession>
<keyword evidence="4 11" id="KW-0808">Transferase</keyword>
<dbReference type="InterPro" id="IPR027469">
    <property type="entry name" value="Cation_efflux_TMD_sf"/>
</dbReference>
<dbReference type="Gene3D" id="1.20.120.1760">
    <property type="match status" value="1"/>
</dbReference>
<dbReference type="PROSITE" id="PS00379">
    <property type="entry name" value="CDP_ALCOHOL_P_TRANSF"/>
    <property type="match status" value="1"/>
</dbReference>
<dbReference type="RefSeq" id="WP_233371232.1">
    <property type="nucleotide sequence ID" value="NZ_JAJTWU010000003.1"/>
</dbReference>
<keyword evidence="6 12" id="KW-1133">Transmembrane helix</keyword>
<feature type="transmembrane region" description="Helical" evidence="12">
    <location>
        <begin position="29"/>
        <end position="51"/>
    </location>
</feature>
<gene>
    <name evidence="13" type="ORF">LXT13_07580</name>
</gene>
<keyword evidence="10" id="KW-1208">Phospholipid metabolism</keyword>
<feature type="transmembrane region" description="Helical" evidence="12">
    <location>
        <begin position="154"/>
        <end position="173"/>
    </location>
</feature>
<keyword evidence="14" id="KW-1185">Reference proteome</keyword>
<evidence type="ECO:0000256" key="8">
    <source>
        <dbReference type="ARBA" id="ARBA00023136"/>
    </source>
</evidence>
<feature type="transmembrane region" description="Helical" evidence="12">
    <location>
        <begin position="185"/>
        <end position="203"/>
    </location>
</feature>
<comment type="similarity">
    <text evidence="2 11">Belongs to the CDP-alcohol phosphatidyltransferase class-I family.</text>
</comment>
<name>A0ABS8XSN7_9BURK</name>
<evidence type="ECO:0000256" key="11">
    <source>
        <dbReference type="RuleBase" id="RU003750"/>
    </source>
</evidence>
<dbReference type="InterPro" id="IPR000462">
    <property type="entry name" value="CDP-OH_P_trans"/>
</dbReference>
<evidence type="ECO:0000256" key="2">
    <source>
        <dbReference type="ARBA" id="ARBA00010441"/>
    </source>
</evidence>
<evidence type="ECO:0000256" key="7">
    <source>
        <dbReference type="ARBA" id="ARBA00023098"/>
    </source>
</evidence>
<evidence type="ECO:0000256" key="1">
    <source>
        <dbReference type="ARBA" id="ARBA00004141"/>
    </source>
</evidence>
<evidence type="ECO:0000256" key="9">
    <source>
        <dbReference type="ARBA" id="ARBA00023209"/>
    </source>
</evidence>
<keyword evidence="5 12" id="KW-0812">Transmembrane</keyword>
<dbReference type="InterPro" id="IPR048254">
    <property type="entry name" value="CDP_ALCOHOL_P_TRANSF_CS"/>
</dbReference>
<evidence type="ECO:0000256" key="12">
    <source>
        <dbReference type="SAM" id="Phobius"/>
    </source>
</evidence>
<dbReference type="InterPro" id="IPR043130">
    <property type="entry name" value="CDP-OH_PTrfase_TM_dom"/>
</dbReference>
<evidence type="ECO:0000313" key="13">
    <source>
        <dbReference type="EMBL" id="MCE4554305.1"/>
    </source>
</evidence>
<comment type="caution">
    <text evidence="13">The sequence shown here is derived from an EMBL/GenBank/DDBJ whole genome shotgun (WGS) entry which is preliminary data.</text>
</comment>
<sequence>MPSLAFLPNLLTLGSVVSAVIGLLSLSRPGGVAATAVAMLCLSVCLVCDVLDGKLARKLGLSSPMGAQLDSLADLLAFGVLPAFAAARAMRPTWEPDAQVSLVTAAFVVAVVVRLARYSEVGLIRNRFGECFVGLPSSVAAIVLMAALVAQEQLHWPSAMLGAVALVLALLMNMRFPFPKRGVGFYPWVLLVPVLLAIVWWPVMRAG</sequence>
<evidence type="ECO:0000256" key="4">
    <source>
        <dbReference type="ARBA" id="ARBA00022679"/>
    </source>
</evidence>
<keyword evidence="3" id="KW-0444">Lipid biosynthesis</keyword>
<dbReference type="EMBL" id="JAJTWU010000003">
    <property type="protein sequence ID" value="MCE4554305.1"/>
    <property type="molecule type" value="Genomic_DNA"/>
</dbReference>
<dbReference type="SUPFAM" id="SSF161111">
    <property type="entry name" value="Cation efflux protein transmembrane domain-like"/>
    <property type="match status" value="1"/>
</dbReference>
<comment type="subcellular location">
    <subcellularLocation>
        <location evidence="1">Membrane</location>
        <topology evidence="1">Multi-pass membrane protein</topology>
    </subcellularLocation>
</comment>
<dbReference type="PANTHER" id="PTHR14269:SF61">
    <property type="entry name" value="CDP-DIACYLGLYCEROL--SERINE O-PHOSPHATIDYLTRANSFERASE"/>
    <property type="match status" value="1"/>
</dbReference>
<evidence type="ECO:0000256" key="3">
    <source>
        <dbReference type="ARBA" id="ARBA00022516"/>
    </source>
</evidence>
<evidence type="ECO:0000256" key="10">
    <source>
        <dbReference type="ARBA" id="ARBA00023264"/>
    </source>
</evidence>
<proteinExistence type="inferred from homology"/>
<dbReference type="Pfam" id="PF01066">
    <property type="entry name" value="CDP-OH_P_transf"/>
    <property type="match status" value="1"/>
</dbReference>
<organism evidence="13 14">
    <name type="scientific">Pelomonas cellulosilytica</name>
    <dbReference type="NCBI Taxonomy" id="2906762"/>
    <lineage>
        <taxon>Bacteria</taxon>
        <taxon>Pseudomonadati</taxon>
        <taxon>Pseudomonadota</taxon>
        <taxon>Betaproteobacteria</taxon>
        <taxon>Burkholderiales</taxon>
        <taxon>Sphaerotilaceae</taxon>
        <taxon>Roseateles</taxon>
    </lineage>
</organism>
<dbReference type="PANTHER" id="PTHR14269">
    <property type="entry name" value="CDP-DIACYLGLYCEROL--GLYCEROL-3-PHOSPHATE 3-PHOSPHATIDYLTRANSFERASE-RELATED"/>
    <property type="match status" value="1"/>
</dbReference>
<evidence type="ECO:0000256" key="6">
    <source>
        <dbReference type="ARBA" id="ARBA00022989"/>
    </source>
</evidence>
<keyword evidence="7" id="KW-0443">Lipid metabolism</keyword>
<dbReference type="Proteomes" id="UP001200741">
    <property type="component" value="Unassembled WGS sequence"/>
</dbReference>
<dbReference type="InterPro" id="IPR050324">
    <property type="entry name" value="CDP-alcohol_PTase-I"/>
</dbReference>
<feature type="transmembrane region" description="Helical" evidence="12">
    <location>
        <begin position="128"/>
        <end position="148"/>
    </location>
</feature>
<protein>
    <submittedName>
        <fullName evidence="13">CDP-alcohol phosphatidyltransferase family protein</fullName>
    </submittedName>
</protein>
<evidence type="ECO:0000313" key="14">
    <source>
        <dbReference type="Proteomes" id="UP001200741"/>
    </source>
</evidence>
<reference evidence="13 14" key="1">
    <citation type="submission" date="2021-12" db="EMBL/GenBank/DDBJ databases">
        <title>Genome seq of P8.</title>
        <authorList>
            <person name="Seo T."/>
        </authorList>
    </citation>
    <scope>NUCLEOTIDE SEQUENCE [LARGE SCALE GENOMIC DNA]</scope>
    <source>
        <strain evidence="13 14">P8</strain>
    </source>
</reference>
<keyword evidence="8 12" id="KW-0472">Membrane</keyword>